<sequence length="199" mass="21799">MAGRDTEIERKLAEAGVAPEVTEAALEIDAILQGLRRRMRTRELGQQAIRALDLDLDQAELDVLVAVWAPVKEFGADPGQETMVSTIAQRLGIDPSRASRLVGTLIGKGLLRRAVSQQDARRTLVELTDSGLELIRAVRSYKFLLLGEFLSGWSRDEIAAFLPLLARFSTWVEDAGATPSSRLAAEIEALRRGLHTPAD</sequence>
<dbReference type="InterPro" id="IPR036388">
    <property type="entry name" value="WH-like_DNA-bd_sf"/>
</dbReference>
<dbReference type="InterPro" id="IPR036390">
    <property type="entry name" value="WH_DNA-bd_sf"/>
</dbReference>
<protein>
    <submittedName>
        <fullName evidence="2">MarR family transcriptional regulator</fullName>
    </submittedName>
</protein>
<evidence type="ECO:0000313" key="2">
    <source>
        <dbReference type="EMBL" id="RBI86598.1"/>
    </source>
</evidence>
<reference evidence="2 3" key="1">
    <citation type="submission" date="2018-07" db="EMBL/GenBank/DDBJ databases">
        <title>Rhodosalinus sp. strain E84T genomic sequence and assembly.</title>
        <authorList>
            <person name="Liu Z.-W."/>
            <person name="Lu D.-C."/>
        </authorList>
    </citation>
    <scope>NUCLEOTIDE SEQUENCE [LARGE SCALE GENOMIC DNA]</scope>
    <source>
        <strain evidence="2 3">E84</strain>
    </source>
</reference>
<comment type="caution">
    <text evidence="2">The sequence shown here is derived from an EMBL/GenBank/DDBJ whole genome shotgun (WGS) entry which is preliminary data.</text>
</comment>
<proteinExistence type="predicted"/>
<accession>A0A365UC34</accession>
<dbReference type="OrthoDB" id="7774677at2"/>
<dbReference type="Pfam" id="PF12802">
    <property type="entry name" value="MarR_2"/>
    <property type="match status" value="1"/>
</dbReference>
<feature type="domain" description="HTH marR-type" evidence="1">
    <location>
        <begin position="25"/>
        <end position="170"/>
    </location>
</feature>
<dbReference type="SUPFAM" id="SSF46785">
    <property type="entry name" value="Winged helix' DNA-binding domain"/>
    <property type="match status" value="1"/>
</dbReference>
<evidence type="ECO:0000313" key="3">
    <source>
        <dbReference type="Proteomes" id="UP000253370"/>
    </source>
</evidence>
<dbReference type="Proteomes" id="UP000253370">
    <property type="component" value="Unassembled WGS sequence"/>
</dbReference>
<organism evidence="2 3">
    <name type="scientific">Rhodosalinus halophilus</name>
    <dbReference type="NCBI Taxonomy" id="2259333"/>
    <lineage>
        <taxon>Bacteria</taxon>
        <taxon>Pseudomonadati</taxon>
        <taxon>Pseudomonadota</taxon>
        <taxon>Alphaproteobacteria</taxon>
        <taxon>Rhodobacterales</taxon>
        <taxon>Paracoccaceae</taxon>
        <taxon>Rhodosalinus</taxon>
    </lineage>
</organism>
<gene>
    <name evidence="2" type="ORF">DRV85_03960</name>
</gene>
<dbReference type="PRINTS" id="PR00598">
    <property type="entry name" value="HTHMARR"/>
</dbReference>
<dbReference type="PROSITE" id="PS50995">
    <property type="entry name" value="HTH_MARR_2"/>
    <property type="match status" value="1"/>
</dbReference>
<dbReference type="AlphaFoldDB" id="A0A365UC34"/>
<dbReference type="InterPro" id="IPR000835">
    <property type="entry name" value="HTH_MarR-typ"/>
</dbReference>
<dbReference type="PANTHER" id="PTHR33164">
    <property type="entry name" value="TRANSCRIPTIONAL REGULATOR, MARR FAMILY"/>
    <property type="match status" value="1"/>
</dbReference>
<dbReference type="GO" id="GO:0006950">
    <property type="term" value="P:response to stress"/>
    <property type="evidence" value="ECO:0007669"/>
    <property type="project" value="TreeGrafter"/>
</dbReference>
<keyword evidence="3" id="KW-1185">Reference proteome</keyword>
<name>A0A365UC34_9RHOB</name>
<dbReference type="Gene3D" id="1.10.10.10">
    <property type="entry name" value="Winged helix-like DNA-binding domain superfamily/Winged helix DNA-binding domain"/>
    <property type="match status" value="1"/>
</dbReference>
<dbReference type="RefSeq" id="WP_113288148.1">
    <property type="nucleotide sequence ID" value="NZ_QNTQ01000004.1"/>
</dbReference>
<evidence type="ECO:0000259" key="1">
    <source>
        <dbReference type="PROSITE" id="PS50995"/>
    </source>
</evidence>
<dbReference type="SMART" id="SM00347">
    <property type="entry name" value="HTH_MARR"/>
    <property type="match status" value="1"/>
</dbReference>
<dbReference type="GO" id="GO:0003700">
    <property type="term" value="F:DNA-binding transcription factor activity"/>
    <property type="evidence" value="ECO:0007669"/>
    <property type="project" value="InterPro"/>
</dbReference>
<dbReference type="PANTHER" id="PTHR33164:SF57">
    <property type="entry name" value="MARR-FAMILY TRANSCRIPTIONAL REGULATOR"/>
    <property type="match status" value="1"/>
</dbReference>
<dbReference type="InterPro" id="IPR039422">
    <property type="entry name" value="MarR/SlyA-like"/>
</dbReference>
<dbReference type="EMBL" id="QNTQ01000004">
    <property type="protein sequence ID" value="RBI86598.1"/>
    <property type="molecule type" value="Genomic_DNA"/>
</dbReference>